<evidence type="ECO:0000313" key="3">
    <source>
        <dbReference type="Proteomes" id="UP001162156"/>
    </source>
</evidence>
<accession>A0AAV8Y522</accession>
<dbReference type="EMBL" id="JANEYF010002500">
    <property type="protein sequence ID" value="KAJ8945727.1"/>
    <property type="molecule type" value="Genomic_DNA"/>
</dbReference>
<feature type="compositionally biased region" description="Polar residues" evidence="1">
    <location>
        <begin position="1"/>
        <end position="15"/>
    </location>
</feature>
<name>A0AAV8Y522_9CUCU</name>
<sequence>MASSNSDEVINNFSSDFDRENALANSGNENDKSEWGFSDSEEPVGDEQLTNARKWCEIDANTYPPPPFTFSGK</sequence>
<protein>
    <submittedName>
        <fullName evidence="2">Uncharacterized protein</fullName>
    </submittedName>
</protein>
<gene>
    <name evidence="2" type="ORF">NQ314_009089</name>
</gene>
<comment type="caution">
    <text evidence="2">The sequence shown here is derived from an EMBL/GenBank/DDBJ whole genome shotgun (WGS) entry which is preliminary data.</text>
</comment>
<evidence type="ECO:0000313" key="2">
    <source>
        <dbReference type="EMBL" id="KAJ8945727.1"/>
    </source>
</evidence>
<keyword evidence="3" id="KW-1185">Reference proteome</keyword>
<proteinExistence type="predicted"/>
<evidence type="ECO:0000256" key="1">
    <source>
        <dbReference type="SAM" id="MobiDB-lite"/>
    </source>
</evidence>
<dbReference type="AlphaFoldDB" id="A0AAV8Y522"/>
<feature type="region of interest" description="Disordered" evidence="1">
    <location>
        <begin position="1"/>
        <end position="52"/>
    </location>
</feature>
<reference evidence="2" key="1">
    <citation type="journal article" date="2023" name="Insect Mol. Biol.">
        <title>Genome sequencing provides insights into the evolution of gene families encoding plant cell wall-degrading enzymes in longhorned beetles.</title>
        <authorList>
            <person name="Shin N.R."/>
            <person name="Okamura Y."/>
            <person name="Kirsch R."/>
            <person name="Pauchet Y."/>
        </authorList>
    </citation>
    <scope>NUCLEOTIDE SEQUENCE</scope>
    <source>
        <strain evidence="2">RBIC_L_NR</strain>
    </source>
</reference>
<dbReference type="Proteomes" id="UP001162156">
    <property type="component" value="Unassembled WGS sequence"/>
</dbReference>
<organism evidence="2 3">
    <name type="scientific">Rhamnusium bicolor</name>
    <dbReference type="NCBI Taxonomy" id="1586634"/>
    <lineage>
        <taxon>Eukaryota</taxon>
        <taxon>Metazoa</taxon>
        <taxon>Ecdysozoa</taxon>
        <taxon>Arthropoda</taxon>
        <taxon>Hexapoda</taxon>
        <taxon>Insecta</taxon>
        <taxon>Pterygota</taxon>
        <taxon>Neoptera</taxon>
        <taxon>Endopterygota</taxon>
        <taxon>Coleoptera</taxon>
        <taxon>Polyphaga</taxon>
        <taxon>Cucujiformia</taxon>
        <taxon>Chrysomeloidea</taxon>
        <taxon>Cerambycidae</taxon>
        <taxon>Lepturinae</taxon>
        <taxon>Rhagiini</taxon>
        <taxon>Rhamnusium</taxon>
    </lineage>
</organism>